<keyword evidence="4 6" id="KW-0862">Zinc</keyword>
<keyword evidence="3 6" id="KW-0378">Hydrolase</keyword>
<evidence type="ECO:0000256" key="5">
    <source>
        <dbReference type="ARBA" id="ARBA00048045"/>
    </source>
</evidence>
<dbReference type="PANTHER" id="PTHR11079:SF202">
    <property type="entry name" value="TRNA-SPECIFIC ADENOSINE DEAMINASE"/>
    <property type="match status" value="1"/>
</dbReference>
<dbReference type="RefSeq" id="WP_139465800.1">
    <property type="nucleotide sequence ID" value="NZ_VDHJ01000008.1"/>
</dbReference>
<keyword evidence="2 6" id="KW-0479">Metal-binding</keyword>
<dbReference type="GO" id="GO:0002100">
    <property type="term" value="P:tRNA wobble adenosine to inosine editing"/>
    <property type="evidence" value="ECO:0007669"/>
    <property type="project" value="UniProtKB-UniRule"/>
</dbReference>
<organism evidence="8 9">
    <name type="scientific">Corynebacterium tapiri</name>
    <dbReference type="NCBI Taxonomy" id="1448266"/>
    <lineage>
        <taxon>Bacteria</taxon>
        <taxon>Bacillati</taxon>
        <taxon>Actinomycetota</taxon>
        <taxon>Actinomycetes</taxon>
        <taxon>Mycobacteriales</taxon>
        <taxon>Corynebacteriaceae</taxon>
        <taxon>Corynebacterium</taxon>
    </lineage>
</organism>
<gene>
    <name evidence="6" type="primary">tadA</name>
    <name evidence="8" type="ORF">FHE74_06940</name>
</gene>
<feature type="domain" description="CMP/dCMP-type deaminase" evidence="7">
    <location>
        <begin position="1"/>
        <end position="107"/>
    </location>
</feature>
<dbReference type="InterPro" id="IPR002125">
    <property type="entry name" value="CMP_dCMP_dom"/>
</dbReference>
<dbReference type="InterPro" id="IPR028883">
    <property type="entry name" value="tRNA_aden_deaminase"/>
</dbReference>
<evidence type="ECO:0000313" key="8">
    <source>
        <dbReference type="EMBL" id="TNL97419.1"/>
    </source>
</evidence>
<evidence type="ECO:0000256" key="2">
    <source>
        <dbReference type="ARBA" id="ARBA00022723"/>
    </source>
</evidence>
<dbReference type="GO" id="GO:0052717">
    <property type="term" value="F:tRNA-specific adenosine-34 deaminase activity"/>
    <property type="evidence" value="ECO:0007669"/>
    <property type="project" value="UniProtKB-UniRule"/>
</dbReference>
<evidence type="ECO:0000256" key="6">
    <source>
        <dbReference type="HAMAP-Rule" id="MF_00972"/>
    </source>
</evidence>
<evidence type="ECO:0000256" key="1">
    <source>
        <dbReference type="ARBA" id="ARBA00022694"/>
    </source>
</evidence>
<dbReference type="HAMAP" id="MF_00972">
    <property type="entry name" value="tRNA_aden_deaminase"/>
    <property type="match status" value="1"/>
</dbReference>
<protein>
    <recommendedName>
        <fullName evidence="6">tRNA-specific adenosine deaminase</fullName>
        <ecNumber evidence="6">3.5.4.33</ecNumber>
    </recommendedName>
</protein>
<feature type="binding site" evidence="6">
    <location>
        <position position="77"/>
    </location>
    <ligand>
        <name>Zn(2+)</name>
        <dbReference type="ChEBI" id="CHEBI:29105"/>
        <note>catalytic</note>
    </ligand>
</feature>
<dbReference type="AlphaFoldDB" id="A0A5C4U591"/>
<comment type="caution">
    <text evidence="8">The sequence shown here is derived from an EMBL/GenBank/DDBJ whole genome shotgun (WGS) entry which is preliminary data.</text>
</comment>
<evidence type="ECO:0000259" key="7">
    <source>
        <dbReference type="PROSITE" id="PS51747"/>
    </source>
</evidence>
<evidence type="ECO:0000256" key="4">
    <source>
        <dbReference type="ARBA" id="ARBA00022833"/>
    </source>
</evidence>
<proteinExistence type="inferred from homology"/>
<dbReference type="Gene3D" id="3.40.140.10">
    <property type="entry name" value="Cytidine Deaminase, domain 2"/>
    <property type="match status" value="1"/>
</dbReference>
<dbReference type="InterPro" id="IPR016193">
    <property type="entry name" value="Cytidine_deaminase-like"/>
</dbReference>
<comment type="function">
    <text evidence="6">Catalyzes the deamination of adenosine to inosine at the wobble position 34 of tRNA(Arg2).</text>
</comment>
<dbReference type="Pfam" id="PF00383">
    <property type="entry name" value="dCMP_cyt_deam_1"/>
    <property type="match status" value="1"/>
</dbReference>
<name>A0A5C4U591_9CORY</name>
<dbReference type="SUPFAM" id="SSF53927">
    <property type="entry name" value="Cytidine deaminase-like"/>
    <property type="match status" value="1"/>
</dbReference>
<dbReference type="EC" id="3.5.4.33" evidence="6"/>
<dbReference type="Proteomes" id="UP000312032">
    <property type="component" value="Unassembled WGS sequence"/>
</dbReference>
<feature type="active site" description="Proton donor" evidence="6">
    <location>
        <position position="48"/>
    </location>
</feature>
<dbReference type="PANTHER" id="PTHR11079">
    <property type="entry name" value="CYTOSINE DEAMINASE FAMILY MEMBER"/>
    <property type="match status" value="1"/>
</dbReference>
<dbReference type="CDD" id="cd01285">
    <property type="entry name" value="nucleoside_deaminase"/>
    <property type="match status" value="1"/>
</dbReference>
<evidence type="ECO:0000313" key="9">
    <source>
        <dbReference type="Proteomes" id="UP000312032"/>
    </source>
</evidence>
<dbReference type="OrthoDB" id="9802676at2"/>
<comment type="catalytic activity">
    <reaction evidence="5 6">
        <text>adenosine(34) in tRNA + H2O + H(+) = inosine(34) in tRNA + NH4(+)</text>
        <dbReference type="Rhea" id="RHEA:43168"/>
        <dbReference type="Rhea" id="RHEA-COMP:10373"/>
        <dbReference type="Rhea" id="RHEA-COMP:10374"/>
        <dbReference type="ChEBI" id="CHEBI:15377"/>
        <dbReference type="ChEBI" id="CHEBI:15378"/>
        <dbReference type="ChEBI" id="CHEBI:28938"/>
        <dbReference type="ChEBI" id="CHEBI:74411"/>
        <dbReference type="ChEBI" id="CHEBI:82852"/>
        <dbReference type="EC" id="3.5.4.33"/>
    </reaction>
</comment>
<keyword evidence="1 6" id="KW-0819">tRNA processing</keyword>
<comment type="subunit">
    <text evidence="6">Homodimer.</text>
</comment>
<reference evidence="8 9" key="1">
    <citation type="submission" date="2019-06" db="EMBL/GenBank/DDBJ databases">
        <authorList>
            <person name="Li J."/>
        </authorList>
    </citation>
    <scope>NUCLEOTIDE SEQUENCE [LARGE SCALE GENOMIC DNA]</scope>
    <source>
        <strain evidence="8 9">LMG 28165</strain>
    </source>
</reference>
<feature type="binding site" evidence="6">
    <location>
        <position position="46"/>
    </location>
    <ligand>
        <name>Zn(2+)</name>
        <dbReference type="ChEBI" id="CHEBI:29105"/>
        <note>catalytic</note>
    </ligand>
</feature>
<dbReference type="PROSITE" id="PS51747">
    <property type="entry name" value="CYT_DCMP_DEAMINASES_2"/>
    <property type="match status" value="1"/>
</dbReference>
<comment type="similarity">
    <text evidence="6">Belongs to the cytidine and deoxycytidylate deaminase family.</text>
</comment>
<comment type="cofactor">
    <cofactor evidence="6">
        <name>Zn(2+)</name>
        <dbReference type="ChEBI" id="CHEBI:29105"/>
    </cofactor>
    <text evidence="6">Binds 1 zinc ion per subunit.</text>
</comment>
<evidence type="ECO:0000256" key="3">
    <source>
        <dbReference type="ARBA" id="ARBA00022801"/>
    </source>
</evidence>
<dbReference type="GO" id="GO:0008270">
    <property type="term" value="F:zinc ion binding"/>
    <property type="evidence" value="ECO:0007669"/>
    <property type="project" value="UniProtKB-UniRule"/>
</dbReference>
<keyword evidence="9" id="KW-1185">Reference proteome</keyword>
<sequence>MRRALEVAALTPPGDVPVGAVIYSAEGRELSWGVNRREADTDPLGHAEIAAIRSAVEALGDGWRLTGCELVVTLEPCAMCAGAAVGARIDSIVFGAFEPRTGACGSLVDVPRAPGALHVPQVRGGILESEAAAQLREFFRTLR</sequence>
<accession>A0A5C4U591</accession>
<dbReference type="EMBL" id="VDHJ01000008">
    <property type="protein sequence ID" value="TNL97419.1"/>
    <property type="molecule type" value="Genomic_DNA"/>
</dbReference>
<feature type="binding site" evidence="6">
    <location>
        <position position="80"/>
    </location>
    <ligand>
        <name>Zn(2+)</name>
        <dbReference type="ChEBI" id="CHEBI:29105"/>
        <note>catalytic</note>
    </ligand>
</feature>